<dbReference type="EMBL" id="FRBD01000018">
    <property type="protein sequence ID" value="SHK99339.1"/>
    <property type="molecule type" value="Genomic_DNA"/>
</dbReference>
<gene>
    <name evidence="4" type="ORF">SAMN05216463_11899</name>
</gene>
<dbReference type="AlphaFoldDB" id="A0A1M6X0G4"/>
<dbReference type="InterPro" id="IPR008278">
    <property type="entry name" value="4-PPantetheinyl_Trfase_dom"/>
</dbReference>
<dbReference type="GO" id="GO:0019878">
    <property type="term" value="P:lysine biosynthetic process via aminoadipic acid"/>
    <property type="evidence" value="ECO:0007669"/>
    <property type="project" value="TreeGrafter"/>
</dbReference>
<evidence type="ECO:0000256" key="1">
    <source>
        <dbReference type="ARBA" id="ARBA00010990"/>
    </source>
</evidence>
<dbReference type="GO" id="GO:0008897">
    <property type="term" value="F:holo-[acyl-carrier-protein] synthase activity"/>
    <property type="evidence" value="ECO:0007669"/>
    <property type="project" value="InterPro"/>
</dbReference>
<keyword evidence="2 4" id="KW-0808">Transferase</keyword>
<feature type="domain" description="4'-phosphopantetheinyl transferase" evidence="3">
    <location>
        <begin position="98"/>
        <end position="161"/>
    </location>
</feature>
<dbReference type="Gene3D" id="3.90.470.20">
    <property type="entry name" value="4'-phosphopantetheinyl transferase domain"/>
    <property type="match status" value="1"/>
</dbReference>
<dbReference type="Pfam" id="PF01648">
    <property type="entry name" value="ACPS"/>
    <property type="match status" value="1"/>
</dbReference>
<dbReference type="SUPFAM" id="SSF56214">
    <property type="entry name" value="4'-phosphopantetheinyl transferase"/>
    <property type="match status" value="2"/>
</dbReference>
<dbReference type="PANTHER" id="PTHR12215">
    <property type="entry name" value="PHOSPHOPANTETHEINE TRANSFERASE"/>
    <property type="match status" value="1"/>
</dbReference>
<dbReference type="PANTHER" id="PTHR12215:SF10">
    <property type="entry name" value="L-AMINOADIPATE-SEMIALDEHYDE DEHYDROGENASE-PHOSPHOPANTETHEINYL TRANSFERASE"/>
    <property type="match status" value="1"/>
</dbReference>
<protein>
    <submittedName>
        <fullName evidence="4">4'-phosphopantetheinyl transferase</fullName>
    </submittedName>
</protein>
<dbReference type="Proteomes" id="UP000184130">
    <property type="component" value="Unassembled WGS sequence"/>
</dbReference>
<accession>A0A1M6X0G4</accession>
<comment type="similarity">
    <text evidence="1">Belongs to the P-Pant transferase superfamily. Gsp/Sfp/HetI/AcpT family.</text>
</comment>
<name>A0A1M6X0G4_XYLRU</name>
<reference evidence="4 5" key="1">
    <citation type="submission" date="2016-11" db="EMBL/GenBank/DDBJ databases">
        <authorList>
            <person name="Jaros S."/>
            <person name="Januszkiewicz K."/>
            <person name="Wedrychowicz H."/>
        </authorList>
    </citation>
    <scope>NUCLEOTIDE SEQUENCE [LARGE SCALE GENOMIC DNA]</scope>
    <source>
        <strain evidence="4 5">KHT3</strain>
    </source>
</reference>
<dbReference type="GO" id="GO:0005829">
    <property type="term" value="C:cytosol"/>
    <property type="evidence" value="ECO:0007669"/>
    <property type="project" value="TreeGrafter"/>
</dbReference>
<organism evidence="4 5">
    <name type="scientific">Xylanibacter ruminicola</name>
    <name type="common">Prevotella ruminicola</name>
    <dbReference type="NCBI Taxonomy" id="839"/>
    <lineage>
        <taxon>Bacteria</taxon>
        <taxon>Pseudomonadati</taxon>
        <taxon>Bacteroidota</taxon>
        <taxon>Bacteroidia</taxon>
        <taxon>Bacteroidales</taxon>
        <taxon>Prevotellaceae</taxon>
        <taxon>Xylanibacter</taxon>
    </lineage>
</organism>
<dbReference type="InterPro" id="IPR050559">
    <property type="entry name" value="P-Pant_transferase_sf"/>
</dbReference>
<evidence type="ECO:0000256" key="2">
    <source>
        <dbReference type="ARBA" id="ARBA00022679"/>
    </source>
</evidence>
<dbReference type="InterPro" id="IPR037143">
    <property type="entry name" value="4-PPantetheinyl_Trfase_dom_sf"/>
</dbReference>
<dbReference type="OrthoDB" id="9808281at2"/>
<dbReference type="RefSeq" id="WP_081373232.1">
    <property type="nucleotide sequence ID" value="NZ_FRBD01000018.1"/>
</dbReference>
<evidence type="ECO:0000313" key="5">
    <source>
        <dbReference type="Proteomes" id="UP000184130"/>
    </source>
</evidence>
<sequence>MIYLSEDIWNFNLSEALMEISAQRREQALKFKFEQGQRLCVLAYQLLKQGLREEYGLTDNPILEYNEHGKPSIVGHPEIFFNLSHCKEAVACAISNHPIGIDVESIREFKDSLVNYTMNDDEVREIEASENPASAFIRLWTMKEATMKLIGTGISNDMKSVIDTTKYKYTTVDRQRYIYTICENI</sequence>
<proteinExistence type="inferred from homology"/>
<evidence type="ECO:0000313" key="4">
    <source>
        <dbReference type="EMBL" id="SHK99339.1"/>
    </source>
</evidence>
<evidence type="ECO:0000259" key="3">
    <source>
        <dbReference type="Pfam" id="PF01648"/>
    </source>
</evidence>
<dbReference type="GO" id="GO:0000287">
    <property type="term" value="F:magnesium ion binding"/>
    <property type="evidence" value="ECO:0007669"/>
    <property type="project" value="InterPro"/>
</dbReference>